<dbReference type="InterPro" id="IPR050301">
    <property type="entry name" value="NTE"/>
</dbReference>
<dbReference type="EMBL" id="JAFKDB010000007">
    <property type="protein sequence ID" value="MBN7768544.1"/>
    <property type="molecule type" value="Genomic_DNA"/>
</dbReference>
<feature type="chain" id="PRO_5045558971" evidence="5">
    <location>
        <begin position="35"/>
        <end position="747"/>
    </location>
</feature>
<name>A0ABS3B9K3_9GAMM</name>
<gene>
    <name evidence="7" type="ORF">JYP53_01345</name>
</gene>
<accession>A0ABS3B9K3</accession>
<keyword evidence="5" id="KW-0732">Signal</keyword>
<feature type="signal peptide" evidence="5">
    <location>
        <begin position="1"/>
        <end position="34"/>
    </location>
</feature>
<dbReference type="InterPro" id="IPR010827">
    <property type="entry name" value="BamA/TamA_POTRA"/>
</dbReference>
<evidence type="ECO:0000256" key="4">
    <source>
        <dbReference type="PROSITE-ProRule" id="PRU01161"/>
    </source>
</evidence>
<reference evidence="7 8" key="1">
    <citation type="submission" date="2021-02" db="EMBL/GenBank/DDBJ databases">
        <title>PHA producing bacteria isolated from coastal sediment in Guangdong, Shenzhen.</title>
        <authorList>
            <person name="Zheng W."/>
            <person name="Yu S."/>
            <person name="Huang Y."/>
        </authorList>
    </citation>
    <scope>NUCLEOTIDE SEQUENCE [LARGE SCALE GENOMIC DNA]</scope>
    <source>
        <strain evidence="7 8">TN21-5</strain>
    </source>
</reference>
<evidence type="ECO:0000313" key="8">
    <source>
        <dbReference type="Proteomes" id="UP000664344"/>
    </source>
</evidence>
<dbReference type="CDD" id="cd07205">
    <property type="entry name" value="Pat_PNPLA6_PNPLA7_NTE1_like"/>
    <property type="match status" value="1"/>
</dbReference>
<evidence type="ECO:0000256" key="3">
    <source>
        <dbReference type="ARBA" id="ARBA00023098"/>
    </source>
</evidence>
<dbReference type="PANTHER" id="PTHR14226">
    <property type="entry name" value="NEUROPATHY TARGET ESTERASE/SWISS CHEESE D.MELANOGASTER"/>
    <property type="match status" value="1"/>
</dbReference>
<keyword evidence="8" id="KW-1185">Reference proteome</keyword>
<feature type="active site" description="Nucleophile" evidence="4">
    <location>
        <position position="79"/>
    </location>
</feature>
<evidence type="ECO:0000259" key="6">
    <source>
        <dbReference type="PROSITE" id="PS51635"/>
    </source>
</evidence>
<sequence>MIPSRVRNRSLIKRLCALQVCLLMGLLLSPLAGAQTSGAGRPTIGLVLSGGGAKGMAHVGVLRVLEEMQVPVDLVVGTSAGSAVAALYATGMPVAEIERRFIALDWLSSFRDDPGRAYKPVRRKQDDWRLPLVPGIGVSSEGLHVGGGLVTGQNLGFILNELTRNAALVDDFDQLPLPFRAVATDLETGVEVVIGDGNLADALRASMSVPGVYAPVERGGRLLVDGGVANNLPVSVARDMGADVVIAVDITDPLLNTDDIREAFSVVGQLTTLMTRRNTDYQLALMTDQDVLIQPDLEGHTSADFYDAPVLFELGASGAREHAVDLNRLSVSDAEWLAYRGRLQVETVPPGPIARIEFQKGKRLASDFLRERIRQKEGEPLDIEALEADLKRIYGLGYYETVSWSLSPSREGPVLIIQAREKSWGPNYLSFGLNYEDNFDGDTRFNLAAGLRMTELNRLGAEWQNSFQLGTQPWVRSQWYQPLDYGYDRFAVLGMEYRRDDYSIYDEGDRVAEIDVTFRQMDLALGMELGGDGEVRLGYVRGYATVDDEVGTPVVLSDRVHQGYVSLQLVHDSLSDAFYPKSGAFAGIRARVEREELGADRKFDSITGMLLGTGTWQRFNLTGLAYTRQVIRGDAGVENAARLGGFRQLSAYAPGEITGNDAALLAAWARKEFGGPFMPWFAGVGFETGNAWEQMDDATWSGLVRSWSLFAGVDTFLGPVQLSAAYNNEDDWTAYLNIGFSFTQLFY</sequence>
<dbReference type="Pfam" id="PF07244">
    <property type="entry name" value="POTRA"/>
    <property type="match status" value="1"/>
</dbReference>
<feature type="short sequence motif" description="DGA/G" evidence="4">
    <location>
        <begin position="225"/>
        <end position="227"/>
    </location>
</feature>
<keyword evidence="2 4" id="KW-0442">Lipid degradation</keyword>
<dbReference type="PROSITE" id="PS51635">
    <property type="entry name" value="PNPLA"/>
    <property type="match status" value="1"/>
</dbReference>
<keyword evidence="3 4" id="KW-0443">Lipid metabolism</keyword>
<evidence type="ECO:0000256" key="5">
    <source>
        <dbReference type="SAM" id="SignalP"/>
    </source>
</evidence>
<feature type="short sequence motif" description="GXSXG" evidence="4">
    <location>
        <begin position="77"/>
        <end position="81"/>
    </location>
</feature>
<dbReference type="Gene3D" id="2.40.160.50">
    <property type="entry name" value="membrane protein fhac: a member of the omp85/tpsb transporter family"/>
    <property type="match status" value="1"/>
</dbReference>
<proteinExistence type="predicted"/>
<dbReference type="InterPro" id="IPR016035">
    <property type="entry name" value="Acyl_Trfase/lysoPLipase"/>
</dbReference>
<dbReference type="Proteomes" id="UP000664344">
    <property type="component" value="Unassembled WGS sequence"/>
</dbReference>
<protein>
    <submittedName>
        <fullName evidence="7">Patatin-like phospholipase family protein</fullName>
    </submittedName>
</protein>
<evidence type="ECO:0000256" key="1">
    <source>
        <dbReference type="ARBA" id="ARBA00022801"/>
    </source>
</evidence>
<dbReference type="PANTHER" id="PTHR14226:SF29">
    <property type="entry name" value="NEUROPATHY TARGET ESTERASE SWS"/>
    <property type="match status" value="1"/>
</dbReference>
<feature type="short sequence motif" description="GXGXXG" evidence="4">
    <location>
        <begin position="50"/>
        <end position="55"/>
    </location>
</feature>
<dbReference type="Gene3D" id="3.40.1090.10">
    <property type="entry name" value="Cytosolic phospholipase A2 catalytic domain"/>
    <property type="match status" value="2"/>
</dbReference>
<dbReference type="Pfam" id="PF01734">
    <property type="entry name" value="Patatin"/>
    <property type="match status" value="1"/>
</dbReference>
<evidence type="ECO:0000313" key="7">
    <source>
        <dbReference type="EMBL" id="MBN7768544.1"/>
    </source>
</evidence>
<keyword evidence="1 4" id="KW-0378">Hydrolase</keyword>
<feature type="domain" description="PNPLA" evidence="6">
    <location>
        <begin position="46"/>
        <end position="238"/>
    </location>
</feature>
<comment type="caution">
    <text evidence="7">The sequence shown here is derived from an EMBL/GenBank/DDBJ whole genome shotgun (WGS) entry which is preliminary data.</text>
</comment>
<organism evidence="7 8">
    <name type="scientific">Marinobacter daepoensis</name>
    <dbReference type="NCBI Taxonomy" id="262077"/>
    <lineage>
        <taxon>Bacteria</taxon>
        <taxon>Pseudomonadati</taxon>
        <taxon>Pseudomonadota</taxon>
        <taxon>Gammaproteobacteria</taxon>
        <taxon>Pseudomonadales</taxon>
        <taxon>Marinobacteraceae</taxon>
        <taxon>Marinobacter</taxon>
    </lineage>
</organism>
<evidence type="ECO:0000256" key="2">
    <source>
        <dbReference type="ARBA" id="ARBA00022963"/>
    </source>
</evidence>
<dbReference type="SUPFAM" id="SSF52151">
    <property type="entry name" value="FabD/lysophospholipase-like"/>
    <property type="match status" value="1"/>
</dbReference>
<feature type="active site" description="Proton acceptor" evidence="4">
    <location>
        <position position="225"/>
    </location>
</feature>
<dbReference type="InterPro" id="IPR002641">
    <property type="entry name" value="PNPLA_dom"/>
</dbReference>